<accession>A0A4U6QA59</accession>
<dbReference type="EMBL" id="SZZH01000006">
    <property type="protein sequence ID" value="TKV56824.1"/>
    <property type="molecule type" value="Genomic_DNA"/>
</dbReference>
<keyword evidence="3" id="KW-1133">Transmembrane helix</keyword>
<organism evidence="5 6">
    <name type="scientific">Nakamurella flava</name>
    <dbReference type="NCBI Taxonomy" id="2576308"/>
    <lineage>
        <taxon>Bacteria</taxon>
        <taxon>Bacillati</taxon>
        <taxon>Actinomycetota</taxon>
        <taxon>Actinomycetes</taxon>
        <taxon>Nakamurellales</taxon>
        <taxon>Nakamurellaceae</taxon>
        <taxon>Nakamurella</taxon>
    </lineage>
</organism>
<evidence type="ECO:0000256" key="1">
    <source>
        <dbReference type="ARBA" id="ARBA00006464"/>
    </source>
</evidence>
<feature type="transmembrane region" description="Helical" evidence="3">
    <location>
        <begin position="189"/>
        <end position="209"/>
    </location>
</feature>
<comment type="similarity">
    <text evidence="1">Belongs to the bacterial sugar transferase family.</text>
</comment>
<keyword evidence="3" id="KW-0472">Membrane</keyword>
<dbReference type="GO" id="GO:0016780">
    <property type="term" value="F:phosphotransferase activity, for other substituted phosphate groups"/>
    <property type="evidence" value="ECO:0007669"/>
    <property type="project" value="TreeGrafter"/>
</dbReference>
<evidence type="ECO:0000259" key="4">
    <source>
        <dbReference type="Pfam" id="PF02397"/>
    </source>
</evidence>
<gene>
    <name evidence="5" type="ORF">FDO65_18435</name>
</gene>
<dbReference type="PANTHER" id="PTHR30576">
    <property type="entry name" value="COLANIC BIOSYNTHESIS UDP-GLUCOSE LIPID CARRIER TRANSFERASE"/>
    <property type="match status" value="1"/>
</dbReference>
<dbReference type="AlphaFoldDB" id="A0A4U6QA59"/>
<proteinExistence type="inferred from homology"/>
<keyword evidence="3" id="KW-0812">Transmembrane</keyword>
<name>A0A4U6QA59_9ACTN</name>
<feature type="region of interest" description="Disordered" evidence="2">
    <location>
        <begin position="51"/>
        <end position="72"/>
    </location>
</feature>
<comment type="caution">
    <text evidence="5">The sequence shown here is derived from an EMBL/GenBank/DDBJ whole genome shotgun (WGS) entry which is preliminary data.</text>
</comment>
<dbReference type="Pfam" id="PF02397">
    <property type="entry name" value="Bac_transf"/>
    <property type="match status" value="1"/>
</dbReference>
<dbReference type="InterPro" id="IPR003362">
    <property type="entry name" value="Bact_transf"/>
</dbReference>
<feature type="transmembrane region" description="Helical" evidence="3">
    <location>
        <begin position="84"/>
        <end position="104"/>
    </location>
</feature>
<evidence type="ECO:0000256" key="3">
    <source>
        <dbReference type="SAM" id="Phobius"/>
    </source>
</evidence>
<feature type="domain" description="Bacterial sugar transferase" evidence="4">
    <location>
        <begin position="358"/>
        <end position="490"/>
    </location>
</feature>
<reference evidence="5 6" key="1">
    <citation type="submission" date="2019-05" db="EMBL/GenBank/DDBJ databases">
        <title>Nakamurella sp. N5BH11, whole genome shotgun sequence.</title>
        <authorList>
            <person name="Tuo L."/>
        </authorList>
    </citation>
    <scope>NUCLEOTIDE SEQUENCE [LARGE SCALE GENOMIC DNA]</scope>
    <source>
        <strain evidence="5 6">N5BH11</strain>
    </source>
</reference>
<protein>
    <recommendedName>
        <fullName evidence="4">Bacterial sugar transferase domain-containing protein</fullName>
    </recommendedName>
</protein>
<feature type="transmembrane region" description="Helical" evidence="3">
    <location>
        <begin position="164"/>
        <end position="183"/>
    </location>
</feature>
<feature type="transmembrane region" description="Helical" evidence="3">
    <location>
        <begin position="362"/>
        <end position="385"/>
    </location>
</feature>
<dbReference type="OrthoDB" id="9808602at2"/>
<keyword evidence="6" id="KW-1185">Reference proteome</keyword>
<evidence type="ECO:0000256" key="2">
    <source>
        <dbReference type="SAM" id="MobiDB-lite"/>
    </source>
</evidence>
<dbReference type="Proteomes" id="UP000306985">
    <property type="component" value="Unassembled WGS sequence"/>
</dbReference>
<dbReference type="PANTHER" id="PTHR30576:SF0">
    <property type="entry name" value="UNDECAPRENYL-PHOSPHATE N-ACETYLGALACTOSAMINYL 1-PHOSPHATE TRANSFERASE-RELATED"/>
    <property type="match status" value="1"/>
</dbReference>
<evidence type="ECO:0000313" key="5">
    <source>
        <dbReference type="EMBL" id="TKV56824.1"/>
    </source>
</evidence>
<feature type="transmembrane region" description="Helical" evidence="3">
    <location>
        <begin position="131"/>
        <end position="152"/>
    </location>
</feature>
<sequence length="525" mass="55554">MATARSLFATSPVRVRRPGRWLPPRGVIRGRPTREYNRVYDTDLRHQWAARPVDSPSLPARTGRSSSGVSDGPARWWMRHRQRVIAVDCAVIIVAALLGSAPAISRLPWVSGGGDGTGTGGATGYPEAAPWALGIAAGWMILLHLSDLWCVTALRSGRATTSPIVRRAGVVFLGVGLVGFLFAAEHFRAFLLVSIPLGVAGLLIARAAAARSVRSMRASGALPSLVLVAGSDSDMGRRLMTWIPDIWGVVTTIRVEDTSTDETRALTEWVRTAGADLLVLAEPERYSTSQIAGLAWTGLGVGTDLMVPAPSIGGLMVDPPSAAVRLVGGFSAGRGVPDLGLIAVDPRPPRWERAARLVIDRLLAAAGTLLLLPVLLVAVVVSAVAQGPPVFIENERVGRDGLVFRIWSFRCVASTHGGSPDDHREASSTATRLTPVGRVLRRSGLENVPGLLNVLAGDLALIGPRPVLPAVGVGAAGPPWLRPGWTGRWREPTGEDSQTDGAHLGPDLRVLGRIIVRRLSSVGKA</sequence>
<evidence type="ECO:0000313" key="6">
    <source>
        <dbReference type="Proteomes" id="UP000306985"/>
    </source>
</evidence>